<organism evidence="5 6">
    <name type="scientific">Rubrivirga litoralis</name>
    <dbReference type="NCBI Taxonomy" id="3075598"/>
    <lineage>
        <taxon>Bacteria</taxon>
        <taxon>Pseudomonadati</taxon>
        <taxon>Rhodothermota</taxon>
        <taxon>Rhodothermia</taxon>
        <taxon>Rhodothermales</taxon>
        <taxon>Rubricoccaceae</taxon>
        <taxon>Rubrivirga</taxon>
    </lineage>
</organism>
<dbReference type="RefSeq" id="WP_311662421.1">
    <property type="nucleotide sequence ID" value="NZ_JAVRHT010000008.1"/>
</dbReference>
<keyword evidence="3" id="KW-0275">Fatty acid biosynthesis</keyword>
<comment type="caution">
    <text evidence="5">The sequence shown here is derived from an EMBL/GenBank/DDBJ whole genome shotgun (WGS) entry which is preliminary data.</text>
</comment>
<dbReference type="PROSITE" id="PS00061">
    <property type="entry name" value="ADH_SHORT"/>
    <property type="match status" value="1"/>
</dbReference>
<dbReference type="NCBIfam" id="TIGR01830">
    <property type="entry name" value="3oxo_ACP_reduc"/>
    <property type="match status" value="1"/>
</dbReference>
<dbReference type="SUPFAM" id="SSF51735">
    <property type="entry name" value="NAD(P)-binding Rossmann-fold domains"/>
    <property type="match status" value="1"/>
</dbReference>
<dbReference type="Pfam" id="PF13561">
    <property type="entry name" value="adh_short_C2"/>
    <property type="match status" value="1"/>
</dbReference>
<feature type="domain" description="Ketoreductase" evidence="4">
    <location>
        <begin position="8"/>
        <end position="192"/>
    </location>
</feature>
<dbReference type="EMBL" id="JAVRHT010000008">
    <property type="protein sequence ID" value="MDT0631080.1"/>
    <property type="molecule type" value="Genomic_DNA"/>
</dbReference>
<comment type="subunit">
    <text evidence="3">Homotetramer.</text>
</comment>
<dbReference type="PANTHER" id="PTHR42879">
    <property type="entry name" value="3-OXOACYL-(ACYL-CARRIER-PROTEIN) REDUCTASE"/>
    <property type="match status" value="1"/>
</dbReference>
<dbReference type="InterPro" id="IPR011284">
    <property type="entry name" value="3oxo_ACP_reduc"/>
</dbReference>
<keyword evidence="3" id="KW-0443">Lipid metabolism</keyword>
<keyword evidence="6" id="KW-1185">Reference proteome</keyword>
<dbReference type="PRINTS" id="PR00080">
    <property type="entry name" value="SDRFAMILY"/>
</dbReference>
<accession>A0ABU3BP58</accession>
<comment type="pathway">
    <text evidence="3">Lipid metabolism; fatty acid biosynthesis.</text>
</comment>
<dbReference type="InterPro" id="IPR057326">
    <property type="entry name" value="KR_dom"/>
</dbReference>
<gene>
    <name evidence="5" type="primary">fabG</name>
    <name evidence="5" type="ORF">RM540_04895</name>
</gene>
<protein>
    <recommendedName>
        <fullName evidence="3">3-oxoacyl-[acyl-carrier-protein] reductase</fullName>
        <ecNumber evidence="3">1.1.1.100</ecNumber>
    </recommendedName>
</protein>
<dbReference type="InterPro" id="IPR020904">
    <property type="entry name" value="Sc_DH/Rdtase_CS"/>
</dbReference>
<dbReference type="SMART" id="SM00822">
    <property type="entry name" value="PKS_KR"/>
    <property type="match status" value="1"/>
</dbReference>
<dbReference type="Proteomes" id="UP001267426">
    <property type="component" value="Unassembled WGS sequence"/>
</dbReference>
<keyword evidence="3" id="KW-0276">Fatty acid metabolism</keyword>
<dbReference type="InterPro" id="IPR050259">
    <property type="entry name" value="SDR"/>
</dbReference>
<dbReference type="InterPro" id="IPR002347">
    <property type="entry name" value="SDR_fam"/>
</dbReference>
<dbReference type="Gene3D" id="3.40.50.720">
    <property type="entry name" value="NAD(P)-binding Rossmann-like Domain"/>
    <property type="match status" value="1"/>
</dbReference>
<comment type="similarity">
    <text evidence="1 3">Belongs to the short-chain dehydrogenases/reductases (SDR) family.</text>
</comment>
<comment type="catalytic activity">
    <reaction evidence="3">
        <text>a (3R)-hydroxyacyl-[ACP] + NADP(+) = a 3-oxoacyl-[ACP] + NADPH + H(+)</text>
        <dbReference type="Rhea" id="RHEA:17397"/>
        <dbReference type="Rhea" id="RHEA-COMP:9916"/>
        <dbReference type="Rhea" id="RHEA-COMP:9945"/>
        <dbReference type="ChEBI" id="CHEBI:15378"/>
        <dbReference type="ChEBI" id="CHEBI:57783"/>
        <dbReference type="ChEBI" id="CHEBI:58349"/>
        <dbReference type="ChEBI" id="CHEBI:78776"/>
        <dbReference type="ChEBI" id="CHEBI:78827"/>
        <dbReference type="EC" id="1.1.1.100"/>
    </reaction>
</comment>
<sequence length="248" mass="25334">MTLDLTDKNVLVTGGTRGIGRAVVEAAAGAGARVAFTYRSSSDTADQLVQDLGGADRALAFQADAASAEDAQAAVAAVTDAWGTIDGLVVNAGITRDGLMIRMDERAWQDVIDTNLTGAFHVCKAAYRPMMKQRGGSIVAVSSVVGVTGNAGQANYAASKAGLIGFTKSLARELGGRGVRANVVAPGYVDTDMTADLGGAAMEAMQGQIPLGRTGRPEEIASAILFLLSDAASYVTGHVLHVDGGMAM</sequence>
<name>A0ABU3BP58_9BACT</name>
<evidence type="ECO:0000256" key="3">
    <source>
        <dbReference type="RuleBase" id="RU366074"/>
    </source>
</evidence>
<proteinExistence type="inferred from homology"/>
<dbReference type="NCBIfam" id="NF005559">
    <property type="entry name" value="PRK07231.1"/>
    <property type="match status" value="1"/>
</dbReference>
<dbReference type="GO" id="GO:0004316">
    <property type="term" value="F:3-oxoacyl-[acyl-carrier-protein] reductase (NADPH) activity"/>
    <property type="evidence" value="ECO:0007669"/>
    <property type="project" value="UniProtKB-EC"/>
</dbReference>
<dbReference type="EC" id="1.1.1.100" evidence="3"/>
<dbReference type="PANTHER" id="PTHR42879:SF2">
    <property type="entry name" value="3-OXOACYL-[ACYL-CARRIER-PROTEIN] REDUCTASE FABG"/>
    <property type="match status" value="1"/>
</dbReference>
<dbReference type="InterPro" id="IPR036291">
    <property type="entry name" value="NAD(P)-bd_dom_sf"/>
</dbReference>
<keyword evidence="2 3" id="KW-0560">Oxidoreductase</keyword>
<comment type="function">
    <text evidence="3">Catalyzes the NADPH-dependent reduction of beta-ketoacyl-ACP substrates to beta-hydroxyacyl-ACP products, the first reductive step in the elongation cycle of fatty acid biosynthesis.</text>
</comment>
<evidence type="ECO:0000259" key="4">
    <source>
        <dbReference type="SMART" id="SM00822"/>
    </source>
</evidence>
<keyword evidence="3" id="KW-0521">NADP</keyword>
<dbReference type="NCBIfam" id="NF009466">
    <property type="entry name" value="PRK12826.1-2"/>
    <property type="match status" value="1"/>
</dbReference>
<evidence type="ECO:0000256" key="2">
    <source>
        <dbReference type="ARBA" id="ARBA00023002"/>
    </source>
</evidence>
<dbReference type="PRINTS" id="PR00081">
    <property type="entry name" value="GDHRDH"/>
</dbReference>
<evidence type="ECO:0000313" key="6">
    <source>
        <dbReference type="Proteomes" id="UP001267426"/>
    </source>
</evidence>
<evidence type="ECO:0000256" key="1">
    <source>
        <dbReference type="ARBA" id="ARBA00006484"/>
    </source>
</evidence>
<evidence type="ECO:0000313" key="5">
    <source>
        <dbReference type="EMBL" id="MDT0631080.1"/>
    </source>
</evidence>
<reference evidence="5 6" key="1">
    <citation type="submission" date="2023-09" db="EMBL/GenBank/DDBJ databases">
        <authorList>
            <person name="Rey-Velasco X."/>
        </authorList>
    </citation>
    <scope>NUCLEOTIDE SEQUENCE [LARGE SCALE GENOMIC DNA]</scope>
    <source>
        <strain evidence="5 6">F394</strain>
    </source>
</reference>
<keyword evidence="3" id="KW-0444">Lipid biosynthesis</keyword>